<dbReference type="EMBL" id="JAAXLS010000031">
    <property type="protein sequence ID" value="NKQ57135.1"/>
    <property type="molecule type" value="Genomic_DNA"/>
</dbReference>
<proteinExistence type="predicted"/>
<evidence type="ECO:0000313" key="1">
    <source>
        <dbReference type="EMBL" id="NKQ57135.1"/>
    </source>
</evidence>
<dbReference type="RefSeq" id="WP_168520157.1">
    <property type="nucleotide sequence ID" value="NZ_JAAXLS010000031.1"/>
</dbReference>
<sequence>MNGPGRDRPVHRADGINKAAWLIVVSRNVRWRAASDGSWNATRATVDTLVMTSKHATQDDLIVQHCREHHRGHAVMGSFQGNEVWVCGECQFRIPVPIHDDDE</sequence>
<comment type="caution">
    <text evidence="1">The sequence shown here is derived from an EMBL/GenBank/DDBJ whole genome shotgun (WGS) entry which is preliminary data.</text>
</comment>
<gene>
    <name evidence="1" type="ORF">HFP15_30120</name>
</gene>
<organism evidence="1 2">
    <name type="scientific">Amycolatopsis acididurans</name>
    <dbReference type="NCBI Taxonomy" id="2724524"/>
    <lineage>
        <taxon>Bacteria</taxon>
        <taxon>Bacillati</taxon>
        <taxon>Actinomycetota</taxon>
        <taxon>Actinomycetes</taxon>
        <taxon>Pseudonocardiales</taxon>
        <taxon>Pseudonocardiaceae</taxon>
        <taxon>Amycolatopsis</taxon>
    </lineage>
</organism>
<reference evidence="1 2" key="1">
    <citation type="submission" date="2020-04" db="EMBL/GenBank/DDBJ databases">
        <title>Novel species.</title>
        <authorList>
            <person name="Teo W.F.A."/>
            <person name="Lipun K."/>
            <person name="Srisuk N."/>
            <person name="Duangmal K."/>
        </authorList>
    </citation>
    <scope>NUCLEOTIDE SEQUENCE [LARGE SCALE GENOMIC DNA]</scope>
    <source>
        <strain evidence="1 2">K13G38</strain>
    </source>
</reference>
<name>A0ABX1JBG3_9PSEU</name>
<dbReference type="Proteomes" id="UP000715441">
    <property type="component" value="Unassembled WGS sequence"/>
</dbReference>
<evidence type="ECO:0000313" key="2">
    <source>
        <dbReference type="Proteomes" id="UP000715441"/>
    </source>
</evidence>
<protein>
    <submittedName>
        <fullName evidence="1">Uncharacterized protein</fullName>
    </submittedName>
</protein>
<keyword evidence="2" id="KW-1185">Reference proteome</keyword>
<accession>A0ABX1JBG3</accession>